<evidence type="ECO:0000313" key="41">
    <source>
        <dbReference type="EMBL" id="VST74161.1"/>
    </source>
</evidence>
<dbReference type="SMART" id="SM00904">
    <property type="entry name" value="Flavokinase"/>
    <property type="match status" value="1"/>
</dbReference>
<reference evidence="61 62" key="7">
    <citation type="submission" date="2019-11" db="EMBL/GenBank/DDBJ databases">
        <title>Growth characteristics of pneumococcus vary with the chemical composition of the capsule and with environmental conditions.</title>
        <authorList>
            <person name="Tothpal A."/>
            <person name="Desobry K."/>
            <person name="Joshi S."/>
            <person name="Wyllie A.L."/>
            <person name="Weinberger D.M."/>
        </authorList>
    </citation>
    <scope>NUCLEOTIDE SEQUENCE</scope>
    <source>
        <strain evidence="25">Pnumococcus09N</strain>
        <strain evidence="62">pnumococcus09N</strain>
        <strain evidence="27">Pnumococcus10A</strain>
        <strain evidence="65">pnumococcus15C</strain>
        <strain evidence="29">Pnumococcus15C</strain>
        <strain evidence="30">Pnumococcus19F</strain>
        <strain evidence="61">pnumococcus19F</strain>
        <strain evidence="26">Pnumococcus22F</strain>
        <strain evidence="64">pnumococcus22F</strain>
        <strain evidence="66">pnumococcus23A</strain>
        <strain evidence="31">Pnumococcus23A</strain>
        <strain evidence="28">Pnumococcus35B</strain>
        <strain evidence="63">pnumococcus35B</strain>
    </source>
</reference>
<evidence type="ECO:0000256" key="15">
    <source>
        <dbReference type="PIRNR" id="PIRNR004491"/>
    </source>
</evidence>
<dbReference type="Gene3D" id="2.40.30.30">
    <property type="entry name" value="Riboflavin kinase-like"/>
    <property type="match status" value="1"/>
</dbReference>
<dbReference type="EMBL" id="WNIA01000022">
    <property type="protein sequence ID" value="MTV98559.1"/>
    <property type="molecule type" value="Genomic_DNA"/>
</dbReference>
<evidence type="ECO:0000313" key="18">
    <source>
        <dbReference type="EMBL" id="CIS56567.1"/>
    </source>
</evidence>
<dbReference type="GO" id="GO:0008531">
    <property type="term" value="F:riboflavin kinase activity"/>
    <property type="evidence" value="ECO:0007669"/>
    <property type="project" value="UniProtKB-UniRule"/>
</dbReference>
<keyword evidence="6 15" id="KW-0808">Transferase</keyword>
<evidence type="ECO:0000313" key="52">
    <source>
        <dbReference type="Proteomes" id="UP000298847"/>
    </source>
</evidence>
<dbReference type="NCBIfam" id="NF004158">
    <property type="entry name" value="PRK05627.1-1"/>
    <property type="match status" value="1"/>
</dbReference>
<evidence type="ECO:0000313" key="40">
    <source>
        <dbReference type="EMBL" id="VSJ50816.1"/>
    </source>
</evidence>
<dbReference type="GO" id="GO:0005524">
    <property type="term" value="F:ATP binding"/>
    <property type="evidence" value="ECO:0007669"/>
    <property type="project" value="UniProtKB-UniRule"/>
</dbReference>
<dbReference type="Proteomes" id="UP000311674">
    <property type="component" value="Unassembled WGS sequence"/>
</dbReference>
<dbReference type="Proteomes" id="UP000490982">
    <property type="component" value="Unassembled WGS sequence"/>
</dbReference>
<evidence type="ECO:0000313" key="42">
    <source>
        <dbReference type="EMBL" id="VTE42472.1"/>
    </source>
</evidence>
<evidence type="ECO:0000259" key="16">
    <source>
        <dbReference type="SMART" id="SM00904"/>
    </source>
</evidence>
<dbReference type="PANTHER" id="PTHR22749:SF6">
    <property type="entry name" value="RIBOFLAVIN KINASE"/>
    <property type="match status" value="1"/>
</dbReference>
<evidence type="ECO:0000313" key="47">
    <source>
        <dbReference type="Proteomes" id="UP000043005"/>
    </source>
</evidence>
<evidence type="ECO:0000313" key="39">
    <source>
        <dbReference type="EMBL" id="VSC29109.1"/>
    </source>
</evidence>
<dbReference type="Proteomes" id="UP000318940">
    <property type="component" value="Unassembled WGS sequence"/>
</dbReference>
<evidence type="ECO:0000313" key="30">
    <source>
        <dbReference type="EMBL" id="MTV98559.1"/>
    </source>
</evidence>
<evidence type="ECO:0000256" key="6">
    <source>
        <dbReference type="ARBA" id="ARBA00022679"/>
    </source>
</evidence>
<dbReference type="EMBL" id="VMVH01000071">
    <property type="protein sequence ID" value="TVW26393.1"/>
    <property type="molecule type" value="Genomic_DNA"/>
</dbReference>
<dbReference type="EMBL" id="WNHJ01000061">
    <property type="protein sequence ID" value="MTV63803.1"/>
    <property type="molecule type" value="Genomic_DNA"/>
</dbReference>
<name>A0A064BVW9_STREE</name>
<dbReference type="EC" id="2.7.1.26" evidence="15"/>
<evidence type="ECO:0000313" key="57">
    <source>
        <dbReference type="Proteomes" id="UP000314170"/>
    </source>
</evidence>
<evidence type="ECO:0000313" key="62">
    <source>
        <dbReference type="Proteomes" id="UP000467349"/>
    </source>
</evidence>
<dbReference type="FunFam" id="3.40.50.620:FF:000021">
    <property type="entry name" value="Riboflavin biosynthesis protein"/>
    <property type="match status" value="1"/>
</dbReference>
<dbReference type="FunFam" id="2.40.30.30:FF:000003">
    <property type="entry name" value="Riboflavin biosynthesis protein"/>
    <property type="match status" value="1"/>
</dbReference>
<evidence type="ECO:0000313" key="48">
    <source>
        <dbReference type="Proteomes" id="UP000045541"/>
    </source>
</evidence>
<evidence type="ECO:0000313" key="22">
    <source>
        <dbReference type="EMBL" id="COA34102.1"/>
    </source>
</evidence>
<dbReference type="Proteomes" id="UP000048507">
    <property type="component" value="Unassembled WGS sequence"/>
</dbReference>
<dbReference type="Proteomes" id="UP000040910">
    <property type="component" value="Unassembled WGS sequence"/>
</dbReference>
<dbReference type="InterPro" id="IPR023468">
    <property type="entry name" value="Riboflavin_kinase"/>
</dbReference>
<evidence type="ECO:0000313" key="29">
    <source>
        <dbReference type="EMBL" id="MTV90001.1"/>
    </source>
</evidence>
<dbReference type="RefSeq" id="WP_000587444.1">
    <property type="nucleotide sequence ID" value="NZ_AP017971.1"/>
</dbReference>
<evidence type="ECO:0000313" key="31">
    <source>
        <dbReference type="EMBL" id="MTW24742.1"/>
    </source>
</evidence>
<dbReference type="EMBL" id="CKGU01000016">
    <property type="protein sequence ID" value="CIS56567.1"/>
    <property type="molecule type" value="Genomic_DNA"/>
</dbReference>
<comment type="pathway">
    <text evidence="2 15">Cofactor biosynthesis; FAD biosynthesis; FAD from FMN: step 1/1.</text>
</comment>
<evidence type="ECO:0000313" key="54">
    <source>
        <dbReference type="Proteomes" id="UP000310997"/>
    </source>
</evidence>
<dbReference type="EMBL" id="NNBW01000183">
    <property type="protein sequence ID" value="OYL25551.1"/>
    <property type="molecule type" value="Genomic_DNA"/>
</dbReference>
<evidence type="ECO:0000313" key="61">
    <source>
        <dbReference type="Proteomes" id="UP000437160"/>
    </source>
</evidence>
<evidence type="ECO:0000313" key="50">
    <source>
        <dbReference type="Proteomes" id="UP000214939"/>
    </source>
</evidence>
<evidence type="ECO:0000313" key="21">
    <source>
        <dbReference type="EMBL" id="CKJ26977.1"/>
    </source>
</evidence>
<reference evidence="33 51" key="4">
    <citation type="submission" date="2018-06" db="EMBL/GenBank/DDBJ databases">
        <authorList>
            <consortium name="Pathogen Informatics"/>
            <person name="Doyle S."/>
        </authorList>
    </citation>
    <scope>NUCLEOTIDE SEQUENCE [LARGE SCALE GENOMIC DNA]</scope>
    <source>
        <strain evidence="33 51">NCTC13734</strain>
    </source>
</reference>
<dbReference type="EMBL" id="CRVC01000014">
    <property type="protein sequence ID" value="COR64636.1"/>
    <property type="molecule type" value="Genomic_DNA"/>
</dbReference>
<evidence type="ECO:0000313" key="46">
    <source>
        <dbReference type="Proteomes" id="UP000042967"/>
    </source>
</evidence>
<dbReference type="PIRSF" id="PIRSF004491">
    <property type="entry name" value="FAD_Synth"/>
    <property type="match status" value="1"/>
</dbReference>
<comment type="similarity">
    <text evidence="15">Belongs to the ribF family.</text>
</comment>
<dbReference type="Proteomes" id="UP000467349">
    <property type="component" value="Unassembled WGS sequence"/>
</dbReference>
<dbReference type="Proteomes" id="UP000043005">
    <property type="component" value="Unassembled WGS sequence"/>
</dbReference>
<comment type="pathway">
    <text evidence="3 15">Cofactor biosynthesis; FMN biosynthesis; FMN from riboflavin (ATP route): step 1/1.</text>
</comment>
<evidence type="ECO:0000256" key="4">
    <source>
        <dbReference type="ARBA" id="ARBA00022630"/>
    </source>
</evidence>
<dbReference type="EMBL" id="JAVPGZ010000228">
    <property type="protein sequence ID" value="MDS8039309.1"/>
    <property type="molecule type" value="Genomic_DNA"/>
</dbReference>
<comment type="catalytic activity">
    <reaction evidence="13 15">
        <text>riboflavin + ATP = FMN + ADP + H(+)</text>
        <dbReference type="Rhea" id="RHEA:14357"/>
        <dbReference type="ChEBI" id="CHEBI:15378"/>
        <dbReference type="ChEBI" id="CHEBI:30616"/>
        <dbReference type="ChEBI" id="CHEBI:57986"/>
        <dbReference type="ChEBI" id="CHEBI:58210"/>
        <dbReference type="ChEBI" id="CHEBI:456216"/>
        <dbReference type="EC" id="2.7.1.26"/>
    </reaction>
</comment>
<evidence type="ECO:0000256" key="3">
    <source>
        <dbReference type="ARBA" id="ARBA00005201"/>
    </source>
</evidence>
<evidence type="ECO:0000313" key="60">
    <source>
        <dbReference type="Proteomes" id="UP000405447"/>
    </source>
</evidence>
<dbReference type="EMBL" id="CABCSJ010000008">
    <property type="protein sequence ID" value="VST74161.1"/>
    <property type="molecule type" value="Genomic_DNA"/>
</dbReference>
<dbReference type="Pfam" id="PF06574">
    <property type="entry name" value="FAD_syn"/>
    <property type="match status" value="1"/>
</dbReference>
<evidence type="ECO:0000313" key="49">
    <source>
        <dbReference type="Proteomes" id="UP000046095"/>
    </source>
</evidence>
<dbReference type="SUPFAM" id="SSF52374">
    <property type="entry name" value="Nucleotidylyl transferase"/>
    <property type="match status" value="1"/>
</dbReference>
<keyword evidence="4 15" id="KW-0285">Flavoprotein</keyword>
<evidence type="ECO:0000313" key="34">
    <source>
        <dbReference type="EMBL" id="TVW26393.1"/>
    </source>
</evidence>
<dbReference type="Proteomes" id="UP000315060">
    <property type="component" value="Unassembled WGS sequence"/>
</dbReference>
<dbReference type="EMBL" id="CABBZR010000001">
    <property type="protein sequence ID" value="VSJ50816.1"/>
    <property type="molecule type" value="Genomic_DNA"/>
</dbReference>
<dbReference type="Pfam" id="PF01687">
    <property type="entry name" value="Flavokinase"/>
    <property type="match status" value="1"/>
</dbReference>
<dbReference type="PANTHER" id="PTHR22749">
    <property type="entry name" value="RIBOFLAVIN KINASE/FMN ADENYLYLTRANSFERASE"/>
    <property type="match status" value="1"/>
</dbReference>
<dbReference type="GO" id="GO:0003919">
    <property type="term" value="F:FMN adenylyltransferase activity"/>
    <property type="evidence" value="ECO:0007669"/>
    <property type="project" value="UniProtKB-UniRule"/>
</dbReference>
<keyword evidence="9 15" id="KW-0418">Kinase</keyword>
<dbReference type="GO" id="GO:0009398">
    <property type="term" value="P:FMN biosynthetic process"/>
    <property type="evidence" value="ECO:0007669"/>
    <property type="project" value="UniProtKB-UniRule"/>
</dbReference>
<dbReference type="EMBL" id="CABDQT010000039">
    <property type="protein sequence ID" value="VTH34550.1"/>
    <property type="molecule type" value="Genomic_DNA"/>
</dbReference>
<dbReference type="Proteomes" id="UP001184693">
    <property type="component" value="Unassembled WGS sequence"/>
</dbReference>
<comment type="catalytic activity">
    <reaction evidence="14 15">
        <text>FMN + ATP + H(+) = FAD + diphosphate</text>
        <dbReference type="Rhea" id="RHEA:17237"/>
        <dbReference type="ChEBI" id="CHEBI:15378"/>
        <dbReference type="ChEBI" id="CHEBI:30616"/>
        <dbReference type="ChEBI" id="CHEBI:33019"/>
        <dbReference type="ChEBI" id="CHEBI:57692"/>
        <dbReference type="ChEBI" id="CHEBI:58210"/>
        <dbReference type="EC" id="2.7.7.2"/>
    </reaction>
</comment>
<keyword evidence="5 15" id="KW-0288">FMN</keyword>
<dbReference type="EMBL" id="WNIB01000023">
    <property type="protein sequence ID" value="MTV90001.1"/>
    <property type="molecule type" value="Genomic_DNA"/>
</dbReference>
<evidence type="ECO:0000256" key="10">
    <source>
        <dbReference type="ARBA" id="ARBA00022827"/>
    </source>
</evidence>
<dbReference type="EMBL" id="CABABW010000003">
    <property type="protein sequence ID" value="VRI33811.1"/>
    <property type="molecule type" value="Genomic_DNA"/>
</dbReference>
<dbReference type="EMBL" id="WNHX01000025">
    <property type="protein sequence ID" value="MTV87168.1"/>
    <property type="molecule type" value="Genomic_DNA"/>
</dbReference>
<dbReference type="GO" id="GO:0006747">
    <property type="term" value="P:FAD biosynthetic process"/>
    <property type="evidence" value="ECO:0007669"/>
    <property type="project" value="UniProtKB-UniRule"/>
</dbReference>
<keyword evidence="12" id="KW-0511">Multifunctional enzyme</keyword>
<dbReference type="EMBL" id="CQVU01000019">
    <property type="protein sequence ID" value="COA34102.1"/>
    <property type="molecule type" value="Genomic_DNA"/>
</dbReference>
<comment type="function">
    <text evidence="1">Catalyzes the phosphorylation of riboflavin to FMN followed by the adenylation of FMN to FAD.</text>
</comment>
<accession>A0A064BVW9</accession>
<dbReference type="PATRIC" id="fig|1313.5270.peg.1489"/>
<evidence type="ECO:0000256" key="14">
    <source>
        <dbReference type="ARBA" id="ARBA00049494"/>
    </source>
</evidence>
<evidence type="ECO:0000256" key="8">
    <source>
        <dbReference type="ARBA" id="ARBA00022741"/>
    </source>
</evidence>
<dbReference type="UniPathway" id="UPA00277">
    <property type="reaction ID" value="UER00407"/>
</dbReference>
<dbReference type="EMBL" id="CKLF01000032">
    <property type="protein sequence ID" value="CIV41654.1"/>
    <property type="molecule type" value="Genomic_DNA"/>
</dbReference>
<dbReference type="EMBL" id="VMYC01000244">
    <property type="protein sequence ID" value="TVX66395.1"/>
    <property type="molecule type" value="Genomic_DNA"/>
</dbReference>
<dbReference type="EMBL" id="CABDLL010000021">
    <property type="protein sequence ID" value="VTE42472.1"/>
    <property type="molecule type" value="Genomic_DNA"/>
</dbReference>
<reference evidence="24" key="8">
    <citation type="submission" date="2023-06" db="EMBL/GenBank/DDBJ databases">
        <title>PCVPA Blantyre Malawi Pneumococcal carriage surveillance isolates.</title>
        <authorList>
            <person name="Obolski U."/>
            <person name="Swarthout T.D."/>
            <person name="Kalizang'Oma A."/>
            <person name="Mwalukomo T.S."/>
            <person name="Cave R."/>
            <person name="Brown C."/>
            <person name="Cornick J."/>
            <person name="Kamng'Ona A."/>
            <person name="Msefula J."/>
            <person name="French N."/>
            <person name="Hyderman R."/>
        </authorList>
    </citation>
    <scope>NUCLEOTIDE SEQUENCE</scope>
    <source>
        <strain evidence="24">BVY8TH</strain>
    </source>
</reference>
<dbReference type="Proteomes" id="UP000298847">
    <property type="component" value="Unassembled WGS sequence"/>
</dbReference>
<evidence type="ECO:0000313" key="53">
    <source>
        <dbReference type="Proteomes" id="UP000304540"/>
    </source>
</evidence>
<dbReference type="Proteomes" id="UP000045541">
    <property type="component" value="Unassembled WGS sequence"/>
</dbReference>
<evidence type="ECO:0000256" key="9">
    <source>
        <dbReference type="ARBA" id="ARBA00022777"/>
    </source>
</evidence>
<dbReference type="Proteomes" id="UP000469505">
    <property type="component" value="Unassembled WGS sequence"/>
</dbReference>
<protein>
    <recommendedName>
        <fullName evidence="15">Riboflavin biosynthesis protein</fullName>
    </recommendedName>
    <domain>
        <recommendedName>
            <fullName evidence="15">Riboflavin kinase</fullName>
            <ecNumber evidence="15">2.7.1.26</ecNumber>
        </recommendedName>
        <alternativeName>
            <fullName evidence="15">Flavokinase</fullName>
        </alternativeName>
    </domain>
    <domain>
        <recommendedName>
            <fullName evidence="15">FMN adenylyltransferase</fullName>
            <ecNumber evidence="15">2.7.7.2</ecNumber>
        </recommendedName>
        <alternativeName>
            <fullName evidence="15">FAD pyrophosphorylase</fullName>
        </alternativeName>
        <alternativeName>
            <fullName evidence="15">FAD synthase</fullName>
        </alternativeName>
    </domain>
</protein>
<evidence type="ECO:0000313" key="56">
    <source>
        <dbReference type="Proteomes" id="UP000314107"/>
    </source>
</evidence>
<dbReference type="Proteomes" id="UP000046095">
    <property type="component" value="Unassembled WGS sequence"/>
</dbReference>
<dbReference type="InterPro" id="IPR015865">
    <property type="entry name" value="Riboflavin_kinase_bac/euk"/>
</dbReference>
<dbReference type="Proteomes" id="UP000042967">
    <property type="component" value="Unassembled WGS sequence"/>
</dbReference>
<evidence type="ECO:0000313" key="24">
    <source>
        <dbReference type="EMBL" id="MDS8039309.1"/>
    </source>
</evidence>
<evidence type="ECO:0000313" key="38">
    <source>
        <dbReference type="EMBL" id="VRI33811.1"/>
    </source>
</evidence>
<evidence type="ECO:0000313" key="25">
    <source>
        <dbReference type="EMBL" id="MTV43269.1"/>
    </source>
</evidence>
<dbReference type="Proteomes" id="UP000254854">
    <property type="component" value="Unassembled WGS sequence"/>
</dbReference>
<dbReference type="GO" id="GO:0009231">
    <property type="term" value="P:riboflavin biosynthetic process"/>
    <property type="evidence" value="ECO:0007669"/>
    <property type="project" value="InterPro"/>
</dbReference>
<dbReference type="EMBL" id="LR216058">
    <property type="protein sequence ID" value="VFI32252.1"/>
    <property type="molecule type" value="Genomic_DNA"/>
</dbReference>
<evidence type="ECO:0000313" key="63">
    <source>
        <dbReference type="Proteomes" id="UP000469505"/>
    </source>
</evidence>
<evidence type="ECO:0000256" key="12">
    <source>
        <dbReference type="ARBA" id="ARBA00023268"/>
    </source>
</evidence>
<evidence type="ECO:0000313" key="64">
    <source>
        <dbReference type="Proteomes" id="UP000474228"/>
    </source>
</evidence>
<gene>
    <name evidence="17" type="primary">ribF</name>
    <name evidence="32" type="ORF">A5N45_10070</name>
    <name evidence="35" type="ORF">AZJ28_11170</name>
    <name evidence="34" type="ORF">AZK02_07965</name>
    <name evidence="17" type="ORF">ERS019209_01547</name>
    <name evidence="19" type="ORF">ERS019316_01795</name>
    <name evidence="18" type="ORF">ERS019486_01246</name>
    <name evidence="22" type="ORF">ERS020924_01791</name>
    <name evidence="23" type="ORF">ERS021218_01277</name>
    <name evidence="20" type="ORF">ERS021383_01522</name>
    <name evidence="21" type="ORF">ERS096071_01754</name>
    <name evidence="27" type="ORF">GM535_06325</name>
    <name evidence="30" type="ORF">GM536_05575</name>
    <name evidence="31" type="ORF">GM537_07800</name>
    <name evidence="26" type="ORF">GM539_10530</name>
    <name evidence="28" type="ORF">GM543_06505</name>
    <name evidence="29" type="ORF">GM544_05735</name>
    <name evidence="25" type="ORF">GM545_06480</name>
    <name evidence="33" type="ORF">NCTC13734_01225</name>
    <name evidence="24" type="ORF">RLG82_10080</name>
    <name evidence="40" type="ORF">SAMEA104154639_00407</name>
    <name evidence="43" type="ORF">SAMEA3171064_02250</name>
    <name evidence="37" type="ORF">SAMEA3354366_02143</name>
    <name evidence="38" type="ORF">SAMEA3381574_00483</name>
    <name evidence="41" type="ORF">SAMEA3389245_01894</name>
    <name evidence="39" type="ORF">SAMEA3390019_00507</name>
    <name evidence="36" type="ORF">SAMEA3431391_00989</name>
    <name evidence="42" type="ORF">SAMEA4038883_02248</name>
</gene>
<dbReference type="EMBL" id="WNHN01000020">
    <property type="protein sequence ID" value="MTV76908.1"/>
    <property type="molecule type" value="Genomic_DNA"/>
</dbReference>
<evidence type="ECO:0000313" key="59">
    <source>
        <dbReference type="Proteomes" id="UP000318940"/>
    </source>
</evidence>
<reference evidence="52 53" key="5">
    <citation type="submission" date="2019-04" db="EMBL/GenBank/DDBJ databases">
        <authorList>
            <consortium name="Pathogen Informatics"/>
        </authorList>
    </citation>
    <scope>NUCLEOTIDE SEQUENCE [LARGE SCALE GENOMIC DNA]</scope>
    <source>
        <strain evidence="36">GPS_HK_21-sc-2296565</strain>
        <strain evidence="43 56">GPSC129</strain>
        <strain evidence="39 55">GPSC148</strain>
        <strain evidence="37 52">GPSC22</strain>
        <strain evidence="38 53">GPSC232</strain>
        <strain evidence="40 57">GPSC38</strain>
        <strain evidence="41 60">GPSC535</strain>
        <strain evidence="42 54">GPSC559</strain>
    </source>
</reference>
<dbReference type="Proteomes" id="UP000476212">
    <property type="component" value="Unassembled WGS sequence"/>
</dbReference>
<reference evidence="58 59" key="6">
    <citation type="submission" date="2019-07" db="EMBL/GenBank/DDBJ databases">
        <authorList>
            <person name="Mohale T."/>
        </authorList>
    </citation>
    <scope>NUCLEOTIDE SEQUENCE [LARGE SCALE GENOMIC DNA]</scope>
    <source>
        <strain evidence="34 59">NTPn 189</strain>
        <strain evidence="35 58">NTPn 59</strain>
    </source>
</reference>
<evidence type="ECO:0000313" key="37">
    <source>
        <dbReference type="EMBL" id="VQD10246.1"/>
    </source>
</evidence>
<reference evidence="44 45" key="1">
    <citation type="submission" date="2015-03" db="EMBL/GenBank/DDBJ databases">
        <authorList>
            <consortium name="Pathogen Informatics"/>
            <person name="Murphy D."/>
        </authorList>
    </citation>
    <scope>NUCLEOTIDE SEQUENCE [LARGE SCALE GENOMIC DNA]</scope>
    <source>
        <strain evidence="21 48">0310</strain>
        <strain evidence="22 46">SMRU1414</strain>
        <strain evidence="19">SMRU158</strain>
        <strain evidence="20 47">SMRU1873</strain>
        <strain evidence="18">SMRU328</strain>
        <strain evidence="17">SMRU51</strain>
        <strain evidence="44 45">type strain: N</strain>
    </source>
</reference>
<dbReference type="EMBL" id="CAAXWD010000013">
    <property type="protein sequence ID" value="VQD10246.1"/>
    <property type="molecule type" value="Genomic_DNA"/>
</dbReference>
<evidence type="ECO:0000313" key="35">
    <source>
        <dbReference type="EMBL" id="TVX66395.1"/>
    </source>
</evidence>
<keyword evidence="10 15" id="KW-0274">FAD</keyword>
<keyword evidence="11 15" id="KW-0067">ATP-binding</keyword>
<evidence type="ECO:0000313" key="65">
    <source>
        <dbReference type="Proteomes" id="UP000476212"/>
    </source>
</evidence>
<dbReference type="Proteomes" id="UP000474228">
    <property type="component" value="Unassembled WGS sequence"/>
</dbReference>
<evidence type="ECO:0000256" key="7">
    <source>
        <dbReference type="ARBA" id="ARBA00022695"/>
    </source>
</evidence>
<evidence type="ECO:0000256" key="11">
    <source>
        <dbReference type="ARBA" id="ARBA00022840"/>
    </source>
</evidence>
<dbReference type="Proteomes" id="UP000290138">
    <property type="component" value="Chromosome"/>
</dbReference>
<dbReference type="InterPro" id="IPR023465">
    <property type="entry name" value="Riboflavin_kinase_dom_sf"/>
</dbReference>
<evidence type="ECO:0000313" key="51">
    <source>
        <dbReference type="Proteomes" id="UP000254854"/>
    </source>
</evidence>
<dbReference type="Proteomes" id="UP000310997">
    <property type="component" value="Unassembled WGS sequence"/>
</dbReference>
<dbReference type="Proteomes" id="UP000214939">
    <property type="component" value="Unassembled WGS sequence"/>
</dbReference>
<evidence type="ECO:0000313" key="58">
    <source>
        <dbReference type="Proteomes" id="UP000315060"/>
    </source>
</evidence>
<dbReference type="Proteomes" id="UP000405447">
    <property type="component" value="Unassembled WGS sequence"/>
</dbReference>
<evidence type="ECO:0000313" key="32">
    <source>
        <dbReference type="EMBL" id="OYL25551.1"/>
    </source>
</evidence>
<keyword evidence="8 15" id="KW-0547">Nucleotide-binding</keyword>
<dbReference type="EMBL" id="CFFA01000020">
    <property type="protein sequence ID" value="CEX66084.1"/>
    <property type="molecule type" value="Genomic_DNA"/>
</dbReference>
<reference evidence="32 50" key="3">
    <citation type="submission" date="2017-07" db="EMBL/GenBank/DDBJ databases">
        <title>Invasive disease caused simultaneously by more than one serotype of Streptococcus pneumoniae, South Africa.</title>
        <authorList>
            <person name="Ndlangisa K."/>
            <person name="Du Plessis M."/>
            <person name="Von Gottberg A."/>
        </authorList>
    </citation>
    <scope>NUCLEOTIDE SEQUENCE [LARGE SCALE GENOMIC DNA]</scope>
    <source>
        <strain evidence="32 50">8227-15B</strain>
    </source>
</reference>
<dbReference type="EMBL" id="CABBMN010000003">
    <property type="protein sequence ID" value="VSC29109.1"/>
    <property type="molecule type" value="Genomic_DNA"/>
</dbReference>
<evidence type="ECO:0000313" key="43">
    <source>
        <dbReference type="EMBL" id="VTH34550.1"/>
    </source>
</evidence>
<dbReference type="Proteomes" id="UP000314107">
    <property type="component" value="Unassembled WGS sequence"/>
</dbReference>
<dbReference type="SUPFAM" id="SSF82114">
    <property type="entry name" value="Riboflavin kinase-like"/>
    <property type="match status" value="1"/>
</dbReference>
<dbReference type="EMBL" id="CMWB01000038">
    <property type="protein sequence ID" value="CKJ26977.1"/>
    <property type="molecule type" value="Genomic_DNA"/>
</dbReference>
<evidence type="ECO:0000313" key="26">
    <source>
        <dbReference type="EMBL" id="MTV63803.1"/>
    </source>
</evidence>
<dbReference type="InterPro" id="IPR014729">
    <property type="entry name" value="Rossmann-like_a/b/a_fold"/>
</dbReference>
<dbReference type="Proteomes" id="UP000437160">
    <property type="component" value="Unassembled WGS sequence"/>
</dbReference>
<evidence type="ECO:0000313" key="27">
    <source>
        <dbReference type="EMBL" id="MTV76908.1"/>
    </source>
</evidence>
<dbReference type="EMBL" id="WNHS01000029">
    <property type="protein sequence ID" value="MTW24742.1"/>
    <property type="molecule type" value="Genomic_DNA"/>
</dbReference>
<evidence type="ECO:0000313" key="20">
    <source>
        <dbReference type="EMBL" id="CJA49071.1"/>
    </source>
</evidence>
<evidence type="ECO:0000313" key="36">
    <source>
        <dbReference type="EMBL" id="VFI32252.1"/>
    </source>
</evidence>
<reference evidence="23 49" key="2">
    <citation type="submission" date="2015-03" db="EMBL/GenBank/DDBJ databases">
        <authorList>
            <person name="Murphy D."/>
        </authorList>
    </citation>
    <scope>NUCLEOTIDE SEQUENCE [LARGE SCALE GENOMIC DNA]</scope>
    <source>
        <strain evidence="23 49">SMRU1708</strain>
    </source>
</reference>
<dbReference type="UniPathway" id="UPA00276">
    <property type="reaction ID" value="UER00406"/>
</dbReference>
<evidence type="ECO:0000256" key="5">
    <source>
        <dbReference type="ARBA" id="ARBA00022643"/>
    </source>
</evidence>
<dbReference type="Proteomes" id="UP000304540">
    <property type="component" value="Unassembled WGS sequence"/>
</dbReference>
<dbReference type="Proteomes" id="UP000042745">
    <property type="component" value="Unassembled WGS sequence"/>
</dbReference>
<dbReference type="CDD" id="cd02064">
    <property type="entry name" value="FAD_synthetase_N"/>
    <property type="match status" value="1"/>
</dbReference>
<dbReference type="EMBL" id="UHFW01000006">
    <property type="protein sequence ID" value="SUN86757.1"/>
    <property type="molecule type" value="Genomic_DNA"/>
</dbReference>
<dbReference type="OMA" id="HRGHQAI"/>
<evidence type="ECO:0000256" key="2">
    <source>
        <dbReference type="ARBA" id="ARBA00004726"/>
    </source>
</evidence>
<dbReference type="EMBL" id="WNHU01000029">
    <property type="protein sequence ID" value="MTV43269.1"/>
    <property type="molecule type" value="Genomic_DNA"/>
</dbReference>
<evidence type="ECO:0000313" key="55">
    <source>
        <dbReference type="Proteomes" id="UP000311674"/>
    </source>
</evidence>
<feature type="domain" description="Riboflavin kinase" evidence="16">
    <location>
        <begin position="182"/>
        <end position="305"/>
    </location>
</feature>
<dbReference type="InterPro" id="IPR002606">
    <property type="entry name" value="Riboflavin_kinase_bac"/>
</dbReference>
<keyword evidence="7 15" id="KW-0548">Nucleotidyltransferase</keyword>
<dbReference type="NCBIfam" id="TIGR00083">
    <property type="entry name" value="ribF"/>
    <property type="match status" value="1"/>
</dbReference>
<evidence type="ECO:0000313" key="23">
    <source>
        <dbReference type="EMBL" id="COR64636.1"/>
    </source>
</evidence>
<proteinExistence type="inferred from homology"/>
<evidence type="ECO:0000313" key="44">
    <source>
        <dbReference type="Proteomes" id="UP000040910"/>
    </source>
</evidence>
<evidence type="ECO:0000313" key="66">
    <source>
        <dbReference type="Proteomes" id="UP000490982"/>
    </source>
</evidence>
<dbReference type="AlphaFoldDB" id="A0A064BVW9"/>
<evidence type="ECO:0000256" key="13">
    <source>
        <dbReference type="ARBA" id="ARBA00047880"/>
    </source>
</evidence>
<dbReference type="GeneID" id="45653525"/>
<dbReference type="EC" id="2.7.7.2" evidence="15"/>
<sequence length="305" mass="34522">MIITIPIKNQKDIGTPSDSVVVLGYFDGIHKGHQELFRVANKAARKDLLPIVVMTFNESPKIALEPYHPDLFLHILNPAERERKLKREGVEELYLLDFSSQFASLTAQEFFATYIKAMNAKIIVAGFDYTFGSDKKTAEDLKDYFDGEVIIVPPVEDEKGKISSTRIRQAILDGNVKEAGKLLGAPLPSRGMVVHGNARGRTIGYPTANLVLLDRTYMPADGVYVVDVEIQRQKYRAMASVGKNVTFDGEEARFEVNIFDFNQDIYGETVMVYWLDRIRDMTKFDSVDQLVDQLKADEEVTRNWS</sequence>
<evidence type="ECO:0000313" key="33">
    <source>
        <dbReference type="EMBL" id="SUN86757.1"/>
    </source>
</evidence>
<evidence type="ECO:0000313" key="45">
    <source>
        <dbReference type="Proteomes" id="UP000042745"/>
    </source>
</evidence>
<dbReference type="Proteomes" id="UP000314170">
    <property type="component" value="Unassembled WGS sequence"/>
</dbReference>
<dbReference type="Gene3D" id="3.40.50.620">
    <property type="entry name" value="HUPs"/>
    <property type="match status" value="1"/>
</dbReference>
<evidence type="ECO:0000313" key="19">
    <source>
        <dbReference type="EMBL" id="CIV41654.1"/>
    </source>
</evidence>
<evidence type="ECO:0000256" key="1">
    <source>
        <dbReference type="ARBA" id="ARBA00002121"/>
    </source>
</evidence>
<dbReference type="EMBL" id="CKTV01000026">
    <property type="protein sequence ID" value="CJA49071.1"/>
    <property type="molecule type" value="Genomic_DNA"/>
</dbReference>
<organism evidence="34 59">
    <name type="scientific">Streptococcus pneumoniae</name>
    <dbReference type="NCBI Taxonomy" id="1313"/>
    <lineage>
        <taxon>Bacteria</taxon>
        <taxon>Bacillati</taxon>
        <taxon>Bacillota</taxon>
        <taxon>Bacilli</taxon>
        <taxon>Lactobacillales</taxon>
        <taxon>Streptococcaceae</taxon>
        <taxon>Streptococcus</taxon>
    </lineage>
</organism>
<dbReference type="Proteomes" id="UP000729182">
    <property type="component" value="Unassembled WGS sequence"/>
</dbReference>
<evidence type="ECO:0000313" key="17">
    <source>
        <dbReference type="EMBL" id="CEX66084.1"/>
    </source>
</evidence>
<dbReference type="InterPro" id="IPR015864">
    <property type="entry name" value="FAD_synthase"/>
</dbReference>
<evidence type="ECO:0000313" key="28">
    <source>
        <dbReference type="EMBL" id="MTV87168.1"/>
    </source>
</evidence>